<dbReference type="InterPro" id="IPR003603">
    <property type="entry name" value="U2A'_phosphoprotein32A_C"/>
</dbReference>
<dbReference type="SUPFAM" id="SSF52058">
    <property type="entry name" value="L domain-like"/>
    <property type="match status" value="1"/>
</dbReference>
<name>A0A7R9CW56_TIMPO</name>
<sequence>MSIPFCFRYPVRYLIKMELPLPYNPQGYPPYVVYASWEATLLITDGGTSVPEPEEDTADLDGWDVGGTASTPRESSLLIQKPYHRDEIDEVRQGSPLDFSFNRLKCLDEIKVENPRSDRILKCPPLGPTSLYYSRSLWLSYNKLTSLRGLVELVNKLLEQPLSLAWIDLSFNKIRCLDDELFLIPNLRTLYLHGNCIFSLVEVSKLRKADKLRNLTLQGNPLESMHKYRSHVVNTLPQLTKLDFVVVCEQERQILPSILPYVPPLP</sequence>
<dbReference type="Gene3D" id="3.80.10.10">
    <property type="entry name" value="Ribonuclease Inhibitor"/>
    <property type="match status" value="1"/>
</dbReference>
<evidence type="ECO:0000256" key="2">
    <source>
        <dbReference type="ARBA" id="ARBA00014223"/>
    </source>
</evidence>
<evidence type="ECO:0000256" key="1">
    <source>
        <dbReference type="ARBA" id="ARBA00004496"/>
    </source>
</evidence>
<keyword evidence="4" id="KW-0433">Leucine-rich repeat</keyword>
<organism evidence="8">
    <name type="scientific">Timema poppense</name>
    <name type="common">Walking stick</name>
    <dbReference type="NCBI Taxonomy" id="170557"/>
    <lineage>
        <taxon>Eukaryota</taxon>
        <taxon>Metazoa</taxon>
        <taxon>Ecdysozoa</taxon>
        <taxon>Arthropoda</taxon>
        <taxon>Hexapoda</taxon>
        <taxon>Insecta</taxon>
        <taxon>Pterygota</taxon>
        <taxon>Neoptera</taxon>
        <taxon>Polyneoptera</taxon>
        <taxon>Phasmatodea</taxon>
        <taxon>Timematodea</taxon>
        <taxon>Timematoidea</taxon>
        <taxon>Timematidae</taxon>
        <taxon>Timema</taxon>
    </lineage>
</organism>
<dbReference type="PANTHER" id="PTHR46545">
    <property type="entry name" value="LEUCINE-RICH REPEAT-CONTAINING PROTEIN 51"/>
    <property type="match status" value="1"/>
</dbReference>
<keyword evidence="3" id="KW-0963">Cytoplasm</keyword>
<comment type="subcellular location">
    <subcellularLocation>
        <location evidence="1">Cytoplasm</location>
    </subcellularLocation>
</comment>
<gene>
    <name evidence="8" type="ORF">TPSB3V08_LOCUS3673</name>
</gene>
<dbReference type="AlphaFoldDB" id="A0A7R9CW56"/>
<dbReference type="GO" id="GO:0005737">
    <property type="term" value="C:cytoplasm"/>
    <property type="evidence" value="ECO:0007669"/>
    <property type="project" value="UniProtKB-SubCell"/>
</dbReference>
<evidence type="ECO:0000256" key="4">
    <source>
        <dbReference type="ARBA" id="ARBA00022614"/>
    </source>
</evidence>
<evidence type="ECO:0000256" key="3">
    <source>
        <dbReference type="ARBA" id="ARBA00022490"/>
    </source>
</evidence>
<feature type="domain" description="U2A'/phosphoprotein 32 family A C-terminal" evidence="7">
    <location>
        <begin position="225"/>
        <end position="243"/>
    </location>
</feature>
<accession>A0A7R9CW56</accession>
<protein>
    <recommendedName>
        <fullName evidence="2">Leucine-rich repeat-containing protein 51</fullName>
    </recommendedName>
</protein>
<dbReference type="Pfam" id="PF14580">
    <property type="entry name" value="LRR_9"/>
    <property type="match status" value="1"/>
</dbReference>
<evidence type="ECO:0000256" key="6">
    <source>
        <dbReference type="SAM" id="MobiDB-lite"/>
    </source>
</evidence>
<evidence type="ECO:0000259" key="7">
    <source>
        <dbReference type="SMART" id="SM00446"/>
    </source>
</evidence>
<feature type="region of interest" description="Disordered" evidence="6">
    <location>
        <begin position="46"/>
        <end position="71"/>
    </location>
</feature>
<feature type="compositionally biased region" description="Acidic residues" evidence="6">
    <location>
        <begin position="52"/>
        <end position="62"/>
    </location>
</feature>
<reference evidence="8" key="1">
    <citation type="submission" date="2020-11" db="EMBL/GenBank/DDBJ databases">
        <authorList>
            <person name="Tran Van P."/>
        </authorList>
    </citation>
    <scope>NUCLEOTIDE SEQUENCE</scope>
</reference>
<proteinExistence type="predicted"/>
<dbReference type="InterPro" id="IPR001611">
    <property type="entry name" value="Leu-rich_rpt"/>
</dbReference>
<dbReference type="SMART" id="SM00446">
    <property type="entry name" value="LRRcap"/>
    <property type="match status" value="1"/>
</dbReference>
<evidence type="ECO:0000313" key="8">
    <source>
        <dbReference type="EMBL" id="CAD7402644.1"/>
    </source>
</evidence>
<dbReference type="InterPro" id="IPR032675">
    <property type="entry name" value="LRR_dom_sf"/>
</dbReference>
<evidence type="ECO:0000256" key="5">
    <source>
        <dbReference type="ARBA" id="ARBA00022737"/>
    </source>
</evidence>
<dbReference type="PROSITE" id="PS51450">
    <property type="entry name" value="LRR"/>
    <property type="match status" value="3"/>
</dbReference>
<dbReference type="EMBL" id="OD001635">
    <property type="protein sequence ID" value="CAD7402644.1"/>
    <property type="molecule type" value="Genomic_DNA"/>
</dbReference>
<keyword evidence="5" id="KW-0677">Repeat</keyword>
<dbReference type="PANTHER" id="PTHR46545:SF1">
    <property type="entry name" value="LEUCINE-RICH REPEAT-CONTAINING PROTEIN 51"/>
    <property type="match status" value="1"/>
</dbReference>